<evidence type="ECO:0008006" key="4">
    <source>
        <dbReference type="Google" id="ProtNLM"/>
    </source>
</evidence>
<comment type="caution">
    <text evidence="2">The sequence shown here is derived from an EMBL/GenBank/DDBJ whole genome shotgun (WGS) entry which is preliminary data.</text>
</comment>
<feature type="region of interest" description="Disordered" evidence="1">
    <location>
        <begin position="459"/>
        <end position="487"/>
    </location>
</feature>
<gene>
    <name evidence="2" type="ORF">CLO192961_LOCUS244113</name>
</gene>
<evidence type="ECO:0000313" key="3">
    <source>
        <dbReference type="Proteomes" id="UP000766486"/>
    </source>
</evidence>
<organism evidence="2 3">
    <name type="scientific">Bionectria ochroleuca</name>
    <name type="common">Gliocladium roseum</name>
    <dbReference type="NCBI Taxonomy" id="29856"/>
    <lineage>
        <taxon>Eukaryota</taxon>
        <taxon>Fungi</taxon>
        <taxon>Dikarya</taxon>
        <taxon>Ascomycota</taxon>
        <taxon>Pezizomycotina</taxon>
        <taxon>Sordariomycetes</taxon>
        <taxon>Hypocreomycetidae</taxon>
        <taxon>Hypocreales</taxon>
        <taxon>Bionectriaceae</taxon>
        <taxon>Clonostachys</taxon>
    </lineage>
</organism>
<reference evidence="2 3" key="1">
    <citation type="submission" date="2019-06" db="EMBL/GenBank/DDBJ databases">
        <authorList>
            <person name="Broberg M."/>
        </authorList>
    </citation>
    <scope>NUCLEOTIDE SEQUENCE [LARGE SCALE GENOMIC DNA]</scope>
</reference>
<name>A0ABY6UCK1_BIOOC</name>
<keyword evidence="3" id="KW-1185">Reference proteome</keyword>
<evidence type="ECO:0000313" key="2">
    <source>
        <dbReference type="EMBL" id="VUC28709.1"/>
    </source>
</evidence>
<protein>
    <recommendedName>
        <fullName evidence="4">C2 NT-type domain-containing protein</fullName>
    </recommendedName>
</protein>
<dbReference type="Proteomes" id="UP000766486">
    <property type="component" value="Unassembled WGS sequence"/>
</dbReference>
<sequence>MPVGPPIQVRYGRNDFEKFCQKTARGSNLCIGSHSIGKIDIDCKYRWKKSQWGVLGLPGDSKPAGIMYMDITFHQPAGYSLERANVYITLSEDPDSYALRKDSGHCRTRRGEQSLRAACAVQFTDHYGPQHLTGVKSTRTEAKSNKMTPTVGMMGLELGGVGHETTVSRELTDRWVFKGLVRRPRTGPGYRTLEWELSGNSLDATQDHRQEYRTAFAFEHSARPVYMRVEIDGKLRDRGSKLKYSMIKFSSNLTKQDLSTLTRIDLTDLPSGKRLDRIAYGLNLDMQRENYMNCPVEVPSPQPANFFPEPQPQPQPLPAQFDPGLIASNVNTMGALLDLDDEELLNLQLSKPAGQIENRSDDAITEDDNCSDITAVQQQLSESMTSTLVNTEIKASPVLTNDDAAQLLAIPAVLSVLKVLAIVLQWWSVFSVRSEASKVEISPEGRPSFRAVEGQCEQTKLMDQEEGSVKGERPQSRNSRTRQGMTM</sequence>
<accession>A0ABY6UCK1</accession>
<evidence type="ECO:0000256" key="1">
    <source>
        <dbReference type="SAM" id="MobiDB-lite"/>
    </source>
</evidence>
<dbReference type="EMBL" id="CABFNS010000791">
    <property type="protein sequence ID" value="VUC28709.1"/>
    <property type="molecule type" value="Genomic_DNA"/>
</dbReference>
<feature type="compositionally biased region" description="Polar residues" evidence="1">
    <location>
        <begin position="476"/>
        <end position="487"/>
    </location>
</feature>
<proteinExistence type="predicted"/>
<feature type="compositionally biased region" description="Basic and acidic residues" evidence="1">
    <location>
        <begin position="460"/>
        <end position="475"/>
    </location>
</feature>